<proteinExistence type="predicted"/>
<dbReference type="Pfam" id="PF04264">
    <property type="entry name" value="YceI"/>
    <property type="match status" value="1"/>
</dbReference>
<dbReference type="OrthoDB" id="116832at2"/>
<evidence type="ECO:0000256" key="1">
    <source>
        <dbReference type="SAM" id="SignalP"/>
    </source>
</evidence>
<keyword evidence="4" id="KW-1185">Reference proteome</keyword>
<evidence type="ECO:0000313" key="4">
    <source>
        <dbReference type="Proteomes" id="UP000288227"/>
    </source>
</evidence>
<dbReference type="InterPro" id="IPR036761">
    <property type="entry name" value="TTHA0802/YceI-like_sf"/>
</dbReference>
<feature type="chain" id="PRO_5019312552" evidence="1">
    <location>
        <begin position="19"/>
        <end position="183"/>
    </location>
</feature>
<protein>
    <submittedName>
        <fullName evidence="3">YceI family protein</fullName>
    </submittedName>
</protein>
<keyword evidence="1" id="KW-0732">Signal</keyword>
<reference evidence="3 4" key="1">
    <citation type="submission" date="2018-11" db="EMBL/GenBank/DDBJ databases">
        <title>Chryseotalea sanarue gen. nov., sp., nov., a member of the family Cytophagaceae, isolated from a brackish lake in Hamamatsu Japan.</title>
        <authorList>
            <person name="Maejima Y."/>
            <person name="Iino T."/>
            <person name="Muraguchi Y."/>
            <person name="Fukuda K."/>
            <person name="Ohkuma M."/>
            <person name="Moriuchi R."/>
            <person name="Dohra H."/>
            <person name="Kimbara K."/>
            <person name="Shintani M."/>
        </authorList>
    </citation>
    <scope>NUCLEOTIDE SEQUENCE [LARGE SCALE GENOMIC DNA]</scope>
    <source>
        <strain evidence="3 4">Ys</strain>
    </source>
</reference>
<name>A0A401UDY8_9BACT</name>
<dbReference type="PANTHER" id="PTHR34406:SF1">
    <property type="entry name" value="PROTEIN YCEI"/>
    <property type="match status" value="1"/>
</dbReference>
<organism evidence="3 4">
    <name type="scientific">Chryseotalea sanaruensis</name>
    <dbReference type="NCBI Taxonomy" id="2482724"/>
    <lineage>
        <taxon>Bacteria</taxon>
        <taxon>Pseudomonadati</taxon>
        <taxon>Bacteroidota</taxon>
        <taxon>Cytophagia</taxon>
        <taxon>Cytophagales</taxon>
        <taxon>Chryseotaleaceae</taxon>
        <taxon>Chryseotalea</taxon>
    </lineage>
</organism>
<dbReference type="RefSeq" id="WP_127123716.1">
    <property type="nucleotide sequence ID" value="NZ_BHXQ01000006.1"/>
</dbReference>
<feature type="domain" description="Lipid/polyisoprenoid-binding YceI-like" evidence="2">
    <location>
        <begin position="21"/>
        <end position="179"/>
    </location>
</feature>
<evidence type="ECO:0000259" key="2">
    <source>
        <dbReference type="SMART" id="SM00867"/>
    </source>
</evidence>
<dbReference type="InterPro" id="IPR007372">
    <property type="entry name" value="Lipid/polyisoprenoid-bd_YceI"/>
</dbReference>
<dbReference type="Proteomes" id="UP000288227">
    <property type="component" value="Unassembled WGS sequence"/>
</dbReference>
<dbReference type="PANTHER" id="PTHR34406">
    <property type="entry name" value="PROTEIN YCEI"/>
    <property type="match status" value="1"/>
</dbReference>
<dbReference type="AlphaFoldDB" id="A0A401UDY8"/>
<dbReference type="SMART" id="SM00867">
    <property type="entry name" value="YceI"/>
    <property type="match status" value="1"/>
</dbReference>
<accession>A0A401UDY8</accession>
<comment type="caution">
    <text evidence="3">The sequence shown here is derived from an EMBL/GenBank/DDBJ whole genome shotgun (WGS) entry which is preliminary data.</text>
</comment>
<dbReference type="Gene3D" id="2.40.128.110">
    <property type="entry name" value="Lipid/polyisoprenoid-binding, YceI-like"/>
    <property type="match status" value="1"/>
</dbReference>
<dbReference type="SUPFAM" id="SSF101874">
    <property type="entry name" value="YceI-like"/>
    <property type="match status" value="1"/>
</dbReference>
<evidence type="ECO:0000313" key="3">
    <source>
        <dbReference type="EMBL" id="GCC53072.1"/>
    </source>
</evidence>
<feature type="signal peptide" evidence="1">
    <location>
        <begin position="1"/>
        <end position="18"/>
    </location>
</feature>
<sequence>MKNILFLLLIFCSINASSQSRYITKNGHIQFFSEAPLENIDANNHQVAGILDLTKNEVAISLLIKSFKFDKSLMEEHFNENYLESDKFPKASFSGSFQSKEVINPNKNGSYPVTVDGKLTLHGVTKAIQTTGILTVAKNQVIAKTKFQISIKDYNIKIPTLVIKNIAEIVDVTVELPFTLETK</sequence>
<gene>
    <name evidence="3" type="ORF">SanaruYs_33130</name>
</gene>
<dbReference type="EMBL" id="BHXQ01000006">
    <property type="protein sequence ID" value="GCC53072.1"/>
    <property type="molecule type" value="Genomic_DNA"/>
</dbReference>